<evidence type="ECO:0000313" key="3">
    <source>
        <dbReference type="EMBL" id="ADP79884.1"/>
    </source>
</evidence>
<evidence type="ECO:0000259" key="2">
    <source>
        <dbReference type="Pfam" id="PF21531"/>
    </source>
</evidence>
<sequence length="131" mass="14128">MNASIGSTHGLEETSTSCLILTMDNWLPLPDVAEALGVPVTRVRQLVREGGLLARRQDDGILRIPAGFIHGDAVTKGLSGTLTLLADAGFSPDEAIDWLMREDPSLPGTPLQALRDNRGREVKRRAQALAF</sequence>
<evidence type="ECO:0000313" key="4">
    <source>
        <dbReference type="Proteomes" id="UP000002484"/>
    </source>
</evidence>
<dbReference type="AlphaFoldDB" id="E3JCP4"/>
<feature type="domain" description="DNA-binding protein Rv2175c wHTH" evidence="2">
    <location>
        <begin position="25"/>
        <end position="69"/>
    </location>
</feature>
<dbReference type="GO" id="GO:0003677">
    <property type="term" value="F:DNA binding"/>
    <property type="evidence" value="ECO:0007669"/>
    <property type="project" value="InterPro"/>
</dbReference>
<name>E3JCP4_PSEI1</name>
<accession>E3JCP4</accession>
<dbReference type="Pfam" id="PF18367">
    <property type="entry name" value="Rv2175c_C"/>
    <property type="match status" value="1"/>
</dbReference>
<dbReference type="STRING" id="298654.FraEuI1c_1828"/>
<dbReference type="InterPro" id="IPR041098">
    <property type="entry name" value="Rv2175c_C"/>
</dbReference>
<organism evidence="3 4">
    <name type="scientific">Pseudofrankia inefficax (strain DSM 45817 / CECT 9037 / DDB 130130 / EuI1c)</name>
    <name type="common">Frankia inefficax</name>
    <dbReference type="NCBI Taxonomy" id="298654"/>
    <lineage>
        <taxon>Bacteria</taxon>
        <taxon>Bacillati</taxon>
        <taxon>Actinomycetota</taxon>
        <taxon>Actinomycetes</taxon>
        <taxon>Frankiales</taxon>
        <taxon>Frankiaceae</taxon>
        <taxon>Pseudofrankia</taxon>
    </lineage>
</organism>
<keyword evidence="4" id="KW-1185">Reference proteome</keyword>
<dbReference type="KEGG" id="fri:FraEuI1c_1828"/>
<proteinExistence type="predicted"/>
<dbReference type="eggNOG" id="ENOG5032W34">
    <property type="taxonomic scope" value="Bacteria"/>
</dbReference>
<gene>
    <name evidence="3" type="ordered locus">FraEuI1c_1828</name>
</gene>
<dbReference type="Proteomes" id="UP000002484">
    <property type="component" value="Chromosome"/>
</dbReference>
<dbReference type="EMBL" id="CP002299">
    <property type="protein sequence ID" value="ADP79884.1"/>
    <property type="molecule type" value="Genomic_DNA"/>
</dbReference>
<evidence type="ECO:0000259" key="1">
    <source>
        <dbReference type="Pfam" id="PF18367"/>
    </source>
</evidence>
<dbReference type="InParanoid" id="E3JCP4"/>
<protein>
    <submittedName>
        <fullName evidence="3">Uncharacterized protein</fullName>
    </submittedName>
</protein>
<dbReference type="Pfam" id="PF21531">
    <property type="entry name" value="Rv2175c_wHTH"/>
    <property type="match status" value="1"/>
</dbReference>
<feature type="domain" description="Rv2175c C-terminal" evidence="1">
    <location>
        <begin position="76"/>
        <end position="130"/>
    </location>
</feature>
<dbReference type="InterPro" id="IPR048576">
    <property type="entry name" value="Rv2175c_wHTH"/>
</dbReference>
<reference evidence="3 4" key="1">
    <citation type="submission" date="2010-10" db="EMBL/GenBank/DDBJ databases">
        <title>Complete sequence of Frankia sp. EuI1c.</title>
        <authorList>
            <consortium name="US DOE Joint Genome Institute"/>
            <person name="Lucas S."/>
            <person name="Copeland A."/>
            <person name="Lapidus A."/>
            <person name="Cheng J.-F."/>
            <person name="Bruce D."/>
            <person name="Goodwin L."/>
            <person name="Pitluck S."/>
            <person name="Chertkov O."/>
            <person name="Detter J.C."/>
            <person name="Han C."/>
            <person name="Tapia R."/>
            <person name="Land M."/>
            <person name="Hauser L."/>
            <person name="Jeffries C."/>
            <person name="Kyrpides N."/>
            <person name="Ivanova N."/>
            <person name="Mikhailova N."/>
            <person name="Beauchemin N."/>
            <person name="Sen A."/>
            <person name="Sur S.A."/>
            <person name="Gtari M."/>
            <person name="Wall L."/>
            <person name="Tisa L."/>
            <person name="Woyke T."/>
        </authorList>
    </citation>
    <scope>NUCLEOTIDE SEQUENCE [LARGE SCALE GENOMIC DNA]</scope>
    <source>
        <strain evidence="4">DSM 45817 / CECT 9037 / EuI1c</strain>
    </source>
</reference>
<dbReference type="HOGENOM" id="CLU_134416_1_0_11"/>